<dbReference type="EMBL" id="SDJQ01000017">
    <property type="protein sequence ID" value="RXR32780.1"/>
    <property type="molecule type" value="Genomic_DNA"/>
</dbReference>
<dbReference type="EMBL" id="SDJR01000006">
    <property type="protein sequence ID" value="RXR25279.1"/>
    <property type="molecule type" value="Genomic_DNA"/>
</dbReference>
<dbReference type="PANTHER" id="PTHR33418">
    <property type="entry name" value="HELICASE-ASSOCIATED"/>
    <property type="match status" value="1"/>
</dbReference>
<evidence type="ECO:0000313" key="6">
    <source>
        <dbReference type="Proteomes" id="UP000290517"/>
    </source>
</evidence>
<feature type="region of interest" description="Disordered" evidence="1">
    <location>
        <begin position="1"/>
        <end position="44"/>
    </location>
</feature>
<dbReference type="Proteomes" id="UP000289805">
    <property type="component" value="Unassembled WGS sequence"/>
</dbReference>
<name>A0A4Q1KT41_9CELL</name>
<evidence type="ECO:0000313" key="4">
    <source>
        <dbReference type="EMBL" id="RXR32780.1"/>
    </source>
</evidence>
<reference evidence="5 6" key="1">
    <citation type="submission" date="2019-01" db="EMBL/GenBank/DDBJ databases">
        <title>Oerskovia turbata Genome sequencing and assembly.</title>
        <authorList>
            <person name="Dou T."/>
        </authorList>
    </citation>
    <scope>NUCLEOTIDE SEQUENCE [LARGE SCALE GENOMIC DNA]</scope>
    <source>
        <strain evidence="4 5">JCM12123</strain>
        <strain evidence="3 6">JCM3160</strain>
    </source>
</reference>
<feature type="domain" description="Helicase-associated" evidence="2">
    <location>
        <begin position="199"/>
        <end position="257"/>
    </location>
</feature>
<feature type="domain" description="Helicase-associated" evidence="2">
    <location>
        <begin position="415"/>
        <end position="478"/>
    </location>
</feature>
<evidence type="ECO:0000313" key="3">
    <source>
        <dbReference type="EMBL" id="RXR25279.1"/>
    </source>
</evidence>
<sequence>MRSAVRAADEIGDRSTTCRHKGRRGASFQVDRPGRAGAGVSGRGGRRVGRYEERWWEGHAHLVRFVAEHGHPRVPVSHRTEPDGFALGTWVKVQRREHSLGTLKDERLRALREAGFAFEVRHPLKQWQRNVDRLAAFKDEHGHTRVPYYYETADGFGLGAWVGRMRRRRASGEATDQQVADLDAVGMDWTLALETSKRRSHRAFAAFVADHGHGRVPDPYRTSDGFDLSGWVARVRRDRRAGRLSATQERELRDLGFEFPSVPDADDWDAHLACLSRYIARNGPDISTTFECDDGTRLGHWVSSQRASREAGTLSAGRVARLDDLGFVWHVRDEEDDLWRSGVELLARYVEENGDGRVPGDHVAPDGTPLGAWVARRRWEHRHGLLRAERVDELEALGFEWASTPSTGATRGTDDQAFRAWVGALETFRAERGHCRVPAGFVSPDGRRLGDWVAYVRARHAKGLLAQRRVEVLDALGFEWRIRDNEALWRHGIEALGSYVAEHGHARVPIRHRRDDGFRLGQWVRSRRSEGTGGTLSPERTAALDALGFVWDPTAPAS</sequence>
<dbReference type="Gene3D" id="6.10.140.530">
    <property type="match status" value="7"/>
</dbReference>
<feature type="domain" description="Helicase-associated" evidence="2">
    <location>
        <begin position="486"/>
        <end position="549"/>
    </location>
</feature>
<dbReference type="PANTHER" id="PTHR33418:SF1">
    <property type="entry name" value="HELICASE-ASSOCIATED DOMAIN-CONTAINING PROTEIN"/>
    <property type="match status" value="1"/>
</dbReference>
<protein>
    <recommendedName>
        <fullName evidence="2">Helicase-associated domain-containing protein</fullName>
    </recommendedName>
</protein>
<feature type="domain" description="Helicase-associated" evidence="2">
    <location>
        <begin position="52"/>
        <end position="116"/>
    </location>
</feature>
<feature type="domain" description="Helicase-associated" evidence="2">
    <location>
        <begin position="266"/>
        <end position="327"/>
    </location>
</feature>
<dbReference type="Pfam" id="PF03457">
    <property type="entry name" value="HA"/>
    <property type="match status" value="7"/>
</dbReference>
<evidence type="ECO:0000259" key="2">
    <source>
        <dbReference type="Pfam" id="PF03457"/>
    </source>
</evidence>
<feature type="domain" description="Helicase-associated" evidence="2">
    <location>
        <begin position="125"/>
        <end position="187"/>
    </location>
</feature>
<dbReference type="InterPro" id="IPR005114">
    <property type="entry name" value="Helicase_assoc"/>
</dbReference>
<evidence type="ECO:0000256" key="1">
    <source>
        <dbReference type="SAM" id="MobiDB-lite"/>
    </source>
</evidence>
<accession>A0A4Q1KT41</accession>
<dbReference type="AlphaFoldDB" id="A0A4Q1KT41"/>
<gene>
    <name evidence="3" type="ORF">EQW73_10505</name>
    <name evidence="4" type="ORF">EQW78_13680</name>
</gene>
<comment type="caution">
    <text evidence="4">The sequence shown here is derived from an EMBL/GenBank/DDBJ whole genome shotgun (WGS) entry which is preliminary data.</text>
</comment>
<proteinExistence type="predicted"/>
<feature type="domain" description="Helicase-associated" evidence="2">
    <location>
        <begin position="336"/>
        <end position="399"/>
    </location>
</feature>
<dbReference type="Proteomes" id="UP000290517">
    <property type="component" value="Unassembled WGS sequence"/>
</dbReference>
<dbReference type="STRING" id="1713.GCA_000718325_00633"/>
<dbReference type="OrthoDB" id="5107558at2"/>
<keyword evidence="6" id="KW-1185">Reference proteome</keyword>
<organism evidence="4 5">
    <name type="scientific">Oerskovia turbata</name>
    <dbReference type="NCBI Taxonomy" id="1713"/>
    <lineage>
        <taxon>Bacteria</taxon>
        <taxon>Bacillati</taxon>
        <taxon>Actinomycetota</taxon>
        <taxon>Actinomycetes</taxon>
        <taxon>Micrococcales</taxon>
        <taxon>Cellulomonadaceae</taxon>
        <taxon>Oerskovia</taxon>
    </lineage>
</organism>
<evidence type="ECO:0000313" key="5">
    <source>
        <dbReference type="Proteomes" id="UP000289805"/>
    </source>
</evidence>